<dbReference type="OrthoDB" id="8193668at2759"/>
<accession>A0A6A4VNR2</accession>
<comment type="caution">
    <text evidence="3">The sequence shown here is derived from an EMBL/GenBank/DDBJ whole genome shotgun (WGS) entry which is preliminary data.</text>
</comment>
<evidence type="ECO:0000259" key="2">
    <source>
        <dbReference type="PROSITE" id="PS00028"/>
    </source>
</evidence>
<proteinExistence type="predicted"/>
<dbReference type="InterPro" id="IPR013087">
    <property type="entry name" value="Znf_C2H2_type"/>
</dbReference>
<dbReference type="EMBL" id="VIIS01001679">
    <property type="protein sequence ID" value="KAF0294549.1"/>
    <property type="molecule type" value="Genomic_DNA"/>
</dbReference>
<name>A0A6A4VNR2_AMPAM</name>
<organism evidence="3 4">
    <name type="scientific">Amphibalanus amphitrite</name>
    <name type="common">Striped barnacle</name>
    <name type="synonym">Balanus amphitrite</name>
    <dbReference type="NCBI Taxonomy" id="1232801"/>
    <lineage>
        <taxon>Eukaryota</taxon>
        <taxon>Metazoa</taxon>
        <taxon>Ecdysozoa</taxon>
        <taxon>Arthropoda</taxon>
        <taxon>Crustacea</taxon>
        <taxon>Multicrustacea</taxon>
        <taxon>Cirripedia</taxon>
        <taxon>Thoracica</taxon>
        <taxon>Thoracicalcarea</taxon>
        <taxon>Balanomorpha</taxon>
        <taxon>Balanoidea</taxon>
        <taxon>Balanidae</taxon>
        <taxon>Amphibalaninae</taxon>
        <taxon>Amphibalanus</taxon>
    </lineage>
</organism>
<feature type="region of interest" description="Disordered" evidence="1">
    <location>
        <begin position="28"/>
        <end position="87"/>
    </location>
</feature>
<protein>
    <recommendedName>
        <fullName evidence="2">C2H2-type domain-containing protein</fullName>
    </recommendedName>
</protein>
<feature type="compositionally biased region" description="Polar residues" evidence="1">
    <location>
        <begin position="56"/>
        <end position="82"/>
    </location>
</feature>
<evidence type="ECO:0000313" key="4">
    <source>
        <dbReference type="Proteomes" id="UP000440578"/>
    </source>
</evidence>
<keyword evidence="4" id="KW-1185">Reference proteome</keyword>
<reference evidence="3 4" key="1">
    <citation type="submission" date="2019-07" db="EMBL/GenBank/DDBJ databases">
        <title>Draft genome assembly of a fouling barnacle, Amphibalanus amphitrite (Darwin, 1854): The first reference genome for Thecostraca.</title>
        <authorList>
            <person name="Kim W."/>
        </authorList>
    </citation>
    <scope>NUCLEOTIDE SEQUENCE [LARGE SCALE GENOMIC DNA]</scope>
    <source>
        <strain evidence="3">SNU_AA5</strain>
        <tissue evidence="3">Soma without cirri and trophi</tissue>
    </source>
</reference>
<feature type="compositionally biased region" description="Basic and acidic residues" evidence="1">
    <location>
        <begin position="236"/>
        <end position="245"/>
    </location>
</feature>
<dbReference type="Proteomes" id="UP000440578">
    <property type="component" value="Unassembled WGS sequence"/>
</dbReference>
<dbReference type="AlphaFoldDB" id="A0A6A4VNR2"/>
<feature type="domain" description="C2H2-type" evidence="2">
    <location>
        <begin position="100"/>
        <end position="121"/>
    </location>
</feature>
<dbReference type="PROSITE" id="PS00028">
    <property type="entry name" value="ZINC_FINGER_C2H2_1"/>
    <property type="match status" value="1"/>
</dbReference>
<sequence>MVVREPLAVGRGEPLLVRGATPIDMTEVAAEAAAGDNTPPSCVSPAARDSDGGLTSPGSEVSSGSPKTVPDSPTDQQGSPQKQPVPRGYIPPALQNCLRCDACSCIYLDELDYYKHVRNYHSSTSQRRYRKSGQCRTCVFTKIEPDPAPTLKAAQPNHRRSNSPVKINVLQNNVKSRWSRMFGSRLRSQMTPLSTNLRAIDPSRVPLKSKVKMQAGLQPFVVRELDAKMQEMKQQRAAGSEKVDSPGELCGGDEGDTYNGDCGAAVQVKEEPRDQDECVDLLQQVEVRIKTEPEETEA</sequence>
<gene>
    <name evidence="3" type="ORF">FJT64_007795</name>
</gene>
<evidence type="ECO:0000256" key="1">
    <source>
        <dbReference type="SAM" id="MobiDB-lite"/>
    </source>
</evidence>
<feature type="region of interest" description="Disordered" evidence="1">
    <location>
        <begin position="236"/>
        <end position="256"/>
    </location>
</feature>
<evidence type="ECO:0000313" key="3">
    <source>
        <dbReference type="EMBL" id="KAF0294549.1"/>
    </source>
</evidence>